<evidence type="ECO:0000313" key="2">
    <source>
        <dbReference type="EMBL" id="OQP65974.1"/>
    </source>
</evidence>
<dbReference type="RefSeq" id="WP_081145817.1">
    <property type="nucleotide sequence ID" value="NZ_LVYD01000013.1"/>
</dbReference>
<evidence type="ECO:0000313" key="3">
    <source>
        <dbReference type="Proteomes" id="UP000192796"/>
    </source>
</evidence>
<organism evidence="2 3">
    <name type="scientific">Niastella vici</name>
    <dbReference type="NCBI Taxonomy" id="1703345"/>
    <lineage>
        <taxon>Bacteria</taxon>
        <taxon>Pseudomonadati</taxon>
        <taxon>Bacteroidota</taxon>
        <taxon>Chitinophagia</taxon>
        <taxon>Chitinophagales</taxon>
        <taxon>Chitinophagaceae</taxon>
        <taxon>Niastella</taxon>
    </lineage>
</organism>
<feature type="transmembrane region" description="Helical" evidence="1">
    <location>
        <begin position="287"/>
        <end position="306"/>
    </location>
</feature>
<keyword evidence="1" id="KW-0472">Membrane</keyword>
<dbReference type="InterPro" id="IPR052724">
    <property type="entry name" value="GT117_domain-containing"/>
</dbReference>
<sequence length="1022" mass="115620">MNFNKVNNLAGWAVCAIACTVYLLTMEPTVSLWDCGEFISTAYTLGIPHPPGAPLFLLIARLFIILFGNNAHTAALAVNSMSAIVSGLTILFLFWTITHFARKLVQKNEEPLNRQSVFMIISAGVIGALAYTFSDSFWFSAVEGEVYALSSFFTALVFWAILKWERQAHQPGSDKWLIFIFFMMGLSIGVHLLNLLTIPAIIMVYYFKRFKVTRRNTLLAFLIGCAITGFVMKFIIVYTVKGAGAFDVYFVNELGTPFFAGFACFFLLIAAGIAWGIRFANKRKLHYLQLGLWSSAFMLLGYSTYLTTMIRSNANPGVDMYNIDNPINLEGYLSREKYGDWPILYGPDFTDKAPFVKTGEQYVRGKNKYEVTGSRYKQDWGNTPSSHLFPRMYDADNDRGQVDCYRQFAGLAADETPTMGDNLKYFMRYQAGWMYMRYFMWNFAGKQNDLQGFGNPRDSNFISGIGFVDNALYGNQQKLPDTSRITNKAYNRLYMLPLLLGVAGLLFQWKRNRRDLLVTSLLFLMTGLAIVVFLNQAGYQPRERDYAFVGSFYAFAIWIGLGVLWVKQVFEKITKTPVAAYAASGLCLLAVPVLMAQQEWDDHDRHQKTLALDLARNYLESCPPNAILFTAEDNDSYALWYAQEVEGIRKDVRVVVSTLIGTDWSIDQLRYKVNKSAPFNVVFTPEQVAGDRLNVVYYSKMPGFEPDKYYDLHDMLKNVVGSDDPKYTTMSEDGDVYHLFPVQKFSVPVDVKTVTANGTVHAGDKVVDALHIDLGNKTYLFKNDLAILAVIAGNQWKRPICFANSGTAQDLGLEKYTRLNGLTYQLVPVENTNTGGVNTDVAYNNIMQKFAYGHANKKDVYFDEENRRRMNIIKLAHAQVARSLAESGKKEEARRVLHRYDDQVSEANIPYGMTSNRGNMHNIYSLQFLAACYAAEDVTLAKKVAASLKKDLQQQMQYYQYLGDENYTAEQLVNNAWLLLQGKGGELSNKQASFAQDIVSTYQLLQQLEKWSPGFQPKKGLL</sequence>
<keyword evidence="3" id="KW-1185">Reference proteome</keyword>
<feature type="transmembrane region" description="Helical" evidence="1">
    <location>
        <begin position="578"/>
        <end position="596"/>
    </location>
</feature>
<feature type="transmembrane region" description="Helical" evidence="1">
    <location>
        <begin position="493"/>
        <end position="509"/>
    </location>
</feature>
<protein>
    <recommendedName>
        <fullName evidence="4">DUF2723 domain-containing protein</fullName>
    </recommendedName>
</protein>
<dbReference type="Proteomes" id="UP000192796">
    <property type="component" value="Unassembled WGS sequence"/>
</dbReference>
<feature type="transmembrane region" description="Helical" evidence="1">
    <location>
        <begin position="12"/>
        <end position="33"/>
    </location>
</feature>
<feature type="transmembrane region" description="Helical" evidence="1">
    <location>
        <begin position="76"/>
        <end position="97"/>
    </location>
</feature>
<proteinExistence type="predicted"/>
<dbReference type="PANTHER" id="PTHR16214">
    <property type="entry name" value="TRANSMEMBRANE PROTEIN 260"/>
    <property type="match status" value="1"/>
</dbReference>
<dbReference type="InterPro" id="IPR021280">
    <property type="entry name" value="TMEM260-like"/>
</dbReference>
<feature type="transmembrane region" description="Helical" evidence="1">
    <location>
        <begin position="146"/>
        <end position="164"/>
    </location>
</feature>
<reference evidence="2 3" key="1">
    <citation type="submission" date="2016-03" db="EMBL/GenBank/DDBJ databases">
        <title>Niastella vici sp. nov., isolated from farmland soil.</title>
        <authorList>
            <person name="Chen L."/>
            <person name="Wang D."/>
            <person name="Yang S."/>
            <person name="Wang G."/>
        </authorList>
    </citation>
    <scope>NUCLEOTIDE SEQUENCE [LARGE SCALE GENOMIC DNA]</scope>
    <source>
        <strain evidence="2 3">DJ57</strain>
    </source>
</reference>
<evidence type="ECO:0008006" key="4">
    <source>
        <dbReference type="Google" id="ProtNLM"/>
    </source>
</evidence>
<feature type="transmembrane region" description="Helical" evidence="1">
    <location>
        <begin position="546"/>
        <end position="566"/>
    </location>
</feature>
<dbReference type="OrthoDB" id="9807602at2"/>
<accession>A0A1V9G5Z5</accession>
<evidence type="ECO:0000256" key="1">
    <source>
        <dbReference type="SAM" id="Phobius"/>
    </source>
</evidence>
<feature type="transmembrane region" description="Helical" evidence="1">
    <location>
        <begin position="176"/>
        <end position="206"/>
    </location>
</feature>
<keyword evidence="1" id="KW-1133">Transmembrane helix</keyword>
<feature type="transmembrane region" description="Helical" evidence="1">
    <location>
        <begin position="258"/>
        <end position="280"/>
    </location>
</feature>
<dbReference type="EMBL" id="LVYD01000013">
    <property type="protein sequence ID" value="OQP65974.1"/>
    <property type="molecule type" value="Genomic_DNA"/>
</dbReference>
<dbReference type="PANTHER" id="PTHR16214:SF3">
    <property type="entry name" value="TRANSMEMBRANE PROTEIN 260"/>
    <property type="match status" value="1"/>
</dbReference>
<name>A0A1V9G5Z5_9BACT</name>
<keyword evidence="1" id="KW-0812">Transmembrane</keyword>
<gene>
    <name evidence="2" type="ORF">A3860_15405</name>
</gene>
<dbReference type="STRING" id="1703345.A3860_15405"/>
<feature type="transmembrane region" description="Helical" evidence="1">
    <location>
        <begin position="516"/>
        <end position="534"/>
    </location>
</feature>
<comment type="caution">
    <text evidence="2">The sequence shown here is derived from an EMBL/GenBank/DDBJ whole genome shotgun (WGS) entry which is preliminary data.</text>
</comment>
<dbReference type="Pfam" id="PF11028">
    <property type="entry name" value="TMEM260-like"/>
    <property type="match status" value="1"/>
</dbReference>
<dbReference type="AlphaFoldDB" id="A0A1V9G5Z5"/>
<feature type="transmembrane region" description="Helical" evidence="1">
    <location>
        <begin position="53"/>
        <end position="69"/>
    </location>
</feature>
<feature type="transmembrane region" description="Helical" evidence="1">
    <location>
        <begin position="218"/>
        <end position="238"/>
    </location>
</feature>
<feature type="transmembrane region" description="Helical" evidence="1">
    <location>
        <begin position="117"/>
        <end position="134"/>
    </location>
</feature>